<accession>A0A1M7IRH6</accession>
<evidence type="ECO:0000313" key="2">
    <source>
        <dbReference type="Proteomes" id="UP000184028"/>
    </source>
</evidence>
<reference evidence="2" key="1">
    <citation type="submission" date="2016-11" db="EMBL/GenBank/DDBJ databases">
        <authorList>
            <person name="Varghese N."/>
            <person name="Submissions S."/>
        </authorList>
    </citation>
    <scope>NUCLEOTIDE SEQUENCE [LARGE SCALE GENOMIC DNA]</scope>
    <source>
        <strain evidence="2">DSM 24724</strain>
    </source>
</reference>
<proteinExistence type="predicted"/>
<organism evidence="1 2">
    <name type="scientific">Flavobacterium chilense</name>
    <dbReference type="NCBI Taxonomy" id="946677"/>
    <lineage>
        <taxon>Bacteria</taxon>
        <taxon>Pseudomonadati</taxon>
        <taxon>Bacteroidota</taxon>
        <taxon>Flavobacteriia</taxon>
        <taxon>Flavobacteriales</taxon>
        <taxon>Flavobacteriaceae</taxon>
        <taxon>Flavobacterium</taxon>
    </lineage>
</organism>
<keyword evidence="2" id="KW-1185">Reference proteome</keyword>
<dbReference type="AlphaFoldDB" id="A0A1M7IRH6"/>
<sequence length="828" mass="95979">MDEKIVNDFHQKMTDERLNNHHAHEPELKRIYREIISAMSADYSEYTKHVPKFLSSLEANNPHSISYSLLHFFELYEQLLNTKQFSPFDLAIMDYEADKKTIAKVKPIFEASLSKNNKHRLSEENFDISTLTAVDKKEMSALIIHKLQNDSKQLNWTREMVDGTMMQLTFLRQILGSLHNIELLYHAVGLFIDRLTSSEYYQAGRDIAEEIIISSYKDGMPELGYFNSFRLYSNVGSIHAALLYANLSITSILNKPAPYSEKYIKEIIWQGIKFFRNVKLYPWAAKIYREIPVELIYTGHERRSLDHSYFTLLLMMLEPSLPPKLLDYMHKEREKIISGGINEALPWLLTLYNVRRLYPNADFGVTGFGFFLSIFELIVPSETIKKYKDIIEGVSEELKKHLKESLVKLNETRNTTDFVYDNEIAIRISNRLIEYSKKNQDAPAFLLSMMLKSDYSILFKQKESKKLAPLILPEINVDSLESLYENKDSFLQAFPVNISKSMNWLGFSEGKLYQLQLFNNEYKFSSLYDWNHDEYKELLNSNFFVDLSFDDTIKDKGGVRQISPEEFDEEEKNMAKKLSIGKIQVDEHAEEVYIVKDMELSSYPHNLLLNEKGDFIAKNIPITNVLSTEWLLQTNGFQPLPADFSKSIWIPIESGDYPLSYLFSNIEKTLQDNSFKVFKEVELTEPLSSDINIVCSHGAKDISETQIVFQENTATYDLNSVIGKGKILIFFVCYSGSMKTEFFRNNITSMVKRFIAQGYESVIAPYWALDVTIPRYWLPEFLESLDRGLTTSQAMFNANRKVYAQYPTPAAWGCLHLYGNPNLKIKES</sequence>
<evidence type="ECO:0008006" key="3">
    <source>
        <dbReference type="Google" id="ProtNLM"/>
    </source>
</evidence>
<evidence type="ECO:0000313" key="1">
    <source>
        <dbReference type="EMBL" id="SHM43404.1"/>
    </source>
</evidence>
<protein>
    <recommendedName>
        <fullName evidence="3">CHAT domain-containing protein</fullName>
    </recommendedName>
</protein>
<dbReference type="EMBL" id="FRBT01000006">
    <property type="protein sequence ID" value="SHM43404.1"/>
    <property type="molecule type" value="Genomic_DNA"/>
</dbReference>
<name>A0A1M7IRH6_9FLAO</name>
<dbReference type="STRING" id="946677.SAMN05444484_10622"/>
<dbReference type="RefSeq" id="WP_068844359.1">
    <property type="nucleotide sequence ID" value="NZ_FRBT01000006.1"/>
</dbReference>
<gene>
    <name evidence="1" type="ORF">SAMN05444484_10622</name>
</gene>
<dbReference type="OrthoDB" id="1382807at2"/>
<dbReference type="Proteomes" id="UP000184028">
    <property type="component" value="Unassembled WGS sequence"/>
</dbReference>